<keyword evidence="5 6" id="KW-0687">Ribonucleoprotein</keyword>
<comment type="subcellular location">
    <subcellularLocation>
        <location evidence="1 6">Mitochondrion</location>
    </subcellularLocation>
</comment>
<organism evidence="7 8">
    <name type="scientific">Coniochaeta pulveracea</name>
    <dbReference type="NCBI Taxonomy" id="177199"/>
    <lineage>
        <taxon>Eukaryota</taxon>
        <taxon>Fungi</taxon>
        <taxon>Dikarya</taxon>
        <taxon>Ascomycota</taxon>
        <taxon>Pezizomycotina</taxon>
        <taxon>Sordariomycetes</taxon>
        <taxon>Sordariomycetidae</taxon>
        <taxon>Coniochaetales</taxon>
        <taxon>Coniochaetaceae</taxon>
        <taxon>Coniochaeta</taxon>
    </lineage>
</organism>
<evidence type="ECO:0000256" key="6">
    <source>
        <dbReference type="PIRNR" id="PIRNR029764"/>
    </source>
</evidence>
<keyword evidence="8" id="KW-1185">Reference proteome</keyword>
<accession>A0A420Y7J9</accession>
<comment type="caution">
    <text evidence="7">The sequence shown here is derived from an EMBL/GenBank/DDBJ whole genome shotgun (WGS) entry which is preliminary data.</text>
</comment>
<dbReference type="AlphaFoldDB" id="A0A420Y7J9"/>
<evidence type="ECO:0000256" key="3">
    <source>
        <dbReference type="ARBA" id="ARBA00022980"/>
    </source>
</evidence>
<evidence type="ECO:0000313" key="7">
    <source>
        <dbReference type="EMBL" id="RKU43841.1"/>
    </source>
</evidence>
<name>A0A420Y7J9_9PEZI</name>
<proteinExistence type="inferred from homology"/>
<dbReference type="GO" id="GO:0003735">
    <property type="term" value="F:structural constituent of ribosome"/>
    <property type="evidence" value="ECO:0007669"/>
    <property type="project" value="UniProtKB-UniRule"/>
</dbReference>
<evidence type="ECO:0000256" key="4">
    <source>
        <dbReference type="ARBA" id="ARBA00023128"/>
    </source>
</evidence>
<evidence type="ECO:0000256" key="1">
    <source>
        <dbReference type="ARBA" id="ARBA00004173"/>
    </source>
</evidence>
<dbReference type="OrthoDB" id="5542239at2759"/>
<dbReference type="Proteomes" id="UP000275385">
    <property type="component" value="Unassembled WGS sequence"/>
</dbReference>
<dbReference type="STRING" id="177199.A0A420Y7J9"/>
<gene>
    <name evidence="7" type="primary">RSM25</name>
    <name evidence="7" type="ORF">DL546_001551</name>
</gene>
<dbReference type="GO" id="GO:0005763">
    <property type="term" value="C:mitochondrial small ribosomal subunit"/>
    <property type="evidence" value="ECO:0007669"/>
    <property type="project" value="UniProtKB-UniRule"/>
</dbReference>
<protein>
    <recommendedName>
        <fullName evidence="6">37S ribosomal protein S25, mitochondrial</fullName>
    </recommendedName>
</protein>
<sequence>MGRNVQASRVYQTVKHNLSSTLNKNSPTVPPAWLKALEDIPPSEIMTRPYAIQHKIPNRRATKPKRLFKPTRIVYPEDSLRKDFFKDHPWELARPRIIMELDGEDHRYVDWSKGVRQKGMQLSGECVVQRQLWLMQNANMSKKQAYDTARKEFYKLRHQEDVERRIAREEAMMYGAYFGKTTLQVGMELEDKQFEHWKRWAQEETVKMELVRNQAYTSFGEPELEPEEEAAIA</sequence>
<comment type="subunit">
    <text evidence="6">Component of the mitochondrial small ribosomal subunit.</text>
</comment>
<keyword evidence="3 6" id="KW-0689">Ribosomal protein</keyword>
<comment type="similarity">
    <text evidence="2">Belongs to the mitochondrion-specific ribosomal protein mS23 family.</text>
</comment>
<dbReference type="PIRSF" id="PIRSF029764">
    <property type="entry name" value="RSM25"/>
    <property type="match status" value="1"/>
</dbReference>
<evidence type="ECO:0000256" key="2">
    <source>
        <dbReference type="ARBA" id="ARBA00009864"/>
    </source>
</evidence>
<keyword evidence="4 6" id="KW-0496">Mitochondrion</keyword>
<evidence type="ECO:0000313" key="8">
    <source>
        <dbReference type="Proteomes" id="UP000275385"/>
    </source>
</evidence>
<dbReference type="Pfam" id="PF13741">
    <property type="entry name" value="MRP-S25"/>
    <property type="match status" value="1"/>
</dbReference>
<dbReference type="InterPro" id="IPR059242">
    <property type="entry name" value="mS23_dom"/>
</dbReference>
<dbReference type="PANTHER" id="PTHR37799:SF1">
    <property type="entry name" value="SMALL RIBOSOMAL SUBUNIT PROTEIN MS23"/>
    <property type="match status" value="1"/>
</dbReference>
<evidence type="ECO:0000256" key="5">
    <source>
        <dbReference type="ARBA" id="ARBA00023274"/>
    </source>
</evidence>
<dbReference type="InterPro" id="IPR016939">
    <property type="entry name" value="Ribosomal_mS23_fun"/>
</dbReference>
<reference evidence="7 8" key="1">
    <citation type="submission" date="2018-08" db="EMBL/GenBank/DDBJ databases">
        <title>Draft genome of the lignicolous fungus Coniochaeta pulveracea.</title>
        <authorList>
            <person name="Borstlap C.J."/>
            <person name="De Witt R.N."/>
            <person name="Botha A."/>
            <person name="Volschenk H."/>
        </authorList>
    </citation>
    <scope>NUCLEOTIDE SEQUENCE [LARGE SCALE GENOMIC DNA]</scope>
    <source>
        <strain evidence="7 8">CAB683</strain>
    </source>
</reference>
<dbReference type="EMBL" id="QVQW01000037">
    <property type="protein sequence ID" value="RKU43841.1"/>
    <property type="molecule type" value="Genomic_DNA"/>
</dbReference>
<dbReference type="CDD" id="cd23701">
    <property type="entry name" value="At1g26750"/>
    <property type="match status" value="1"/>
</dbReference>
<dbReference type="PANTHER" id="PTHR37799">
    <property type="entry name" value="37S RIBOSOMAL PROTEIN S25, MITOCHONDRIAL"/>
    <property type="match status" value="1"/>
</dbReference>